<keyword evidence="4" id="KW-1185">Reference proteome</keyword>
<dbReference type="Proteomes" id="UP000218811">
    <property type="component" value="Unassembled WGS sequence"/>
</dbReference>
<accession>A0A2H3JLG4</accession>
<sequence length="356" mass="38752">MDKRQTAVAIATPESCKANNANTEWCHKYTAGYYGRLSCSPQRPILPRPRAMELLTWSSYYLLGARSTTDVQEVLCVAPLDTIKTNNFDAALPLPSISGGSSDGQSTCYPLDAPSGSNVPNTDLVVQYHDVAAAPQNRFNGALDSHSFEAPQGSLWQGPPSSPPVASTNSPDWSSTHTEYSSPKLTEAPLLRSIQYPVQSLHDTSSSKTNKNSGKLKTRKRGKSQKGQENCRHKNTDPSVTTRKRTTHSVPVGTANNDSPRDPIICPFATADCAAVAHPTVVDIENVASHLRSFHRQSYDGVCPLCARPVQLGSLKKHLQSGQHWGTGRRSCTYPGCSASYSRSDRLHKHKVEMGH</sequence>
<feature type="compositionally biased region" description="Polar residues" evidence="1">
    <location>
        <begin position="164"/>
        <end position="184"/>
    </location>
</feature>
<feature type="region of interest" description="Disordered" evidence="1">
    <location>
        <begin position="142"/>
        <end position="258"/>
    </location>
</feature>
<feature type="compositionally biased region" description="Basic residues" evidence="1">
    <location>
        <begin position="214"/>
        <end position="224"/>
    </location>
</feature>
<evidence type="ECO:0000313" key="3">
    <source>
        <dbReference type="EMBL" id="PCH43042.1"/>
    </source>
</evidence>
<evidence type="ECO:0000313" key="4">
    <source>
        <dbReference type="Proteomes" id="UP000218811"/>
    </source>
</evidence>
<dbReference type="InterPro" id="IPR013087">
    <property type="entry name" value="Znf_C2H2_type"/>
</dbReference>
<organism evidence="3 4">
    <name type="scientific">Wolfiporia cocos (strain MD-104)</name>
    <name type="common">Brown rot fungus</name>
    <dbReference type="NCBI Taxonomy" id="742152"/>
    <lineage>
        <taxon>Eukaryota</taxon>
        <taxon>Fungi</taxon>
        <taxon>Dikarya</taxon>
        <taxon>Basidiomycota</taxon>
        <taxon>Agaricomycotina</taxon>
        <taxon>Agaricomycetes</taxon>
        <taxon>Polyporales</taxon>
        <taxon>Phaeolaceae</taxon>
        <taxon>Wolfiporia</taxon>
    </lineage>
</organism>
<evidence type="ECO:0000259" key="2">
    <source>
        <dbReference type="PROSITE" id="PS00028"/>
    </source>
</evidence>
<name>A0A2H3JLG4_WOLCO</name>
<dbReference type="EMBL" id="KB468135">
    <property type="protein sequence ID" value="PCH43042.1"/>
    <property type="molecule type" value="Genomic_DNA"/>
</dbReference>
<protein>
    <recommendedName>
        <fullName evidence="2">C2H2-type domain-containing protein</fullName>
    </recommendedName>
</protein>
<feature type="compositionally biased region" description="Low complexity" evidence="1">
    <location>
        <begin position="204"/>
        <end position="213"/>
    </location>
</feature>
<gene>
    <name evidence="3" type="ORF">WOLCODRAFT_144345</name>
</gene>
<dbReference type="AlphaFoldDB" id="A0A2H3JLG4"/>
<proteinExistence type="predicted"/>
<feature type="domain" description="C2H2-type" evidence="2">
    <location>
        <begin position="332"/>
        <end position="356"/>
    </location>
</feature>
<evidence type="ECO:0000256" key="1">
    <source>
        <dbReference type="SAM" id="MobiDB-lite"/>
    </source>
</evidence>
<reference evidence="3 4" key="1">
    <citation type="journal article" date="2012" name="Science">
        <title>The Paleozoic origin of enzymatic lignin decomposition reconstructed from 31 fungal genomes.</title>
        <authorList>
            <person name="Floudas D."/>
            <person name="Binder M."/>
            <person name="Riley R."/>
            <person name="Barry K."/>
            <person name="Blanchette R.A."/>
            <person name="Henrissat B."/>
            <person name="Martinez A.T."/>
            <person name="Otillar R."/>
            <person name="Spatafora J.W."/>
            <person name="Yadav J.S."/>
            <person name="Aerts A."/>
            <person name="Benoit I."/>
            <person name="Boyd A."/>
            <person name="Carlson A."/>
            <person name="Copeland A."/>
            <person name="Coutinho P.M."/>
            <person name="de Vries R.P."/>
            <person name="Ferreira P."/>
            <person name="Findley K."/>
            <person name="Foster B."/>
            <person name="Gaskell J."/>
            <person name="Glotzer D."/>
            <person name="Gorecki P."/>
            <person name="Heitman J."/>
            <person name="Hesse C."/>
            <person name="Hori C."/>
            <person name="Igarashi K."/>
            <person name="Jurgens J.A."/>
            <person name="Kallen N."/>
            <person name="Kersten P."/>
            <person name="Kohler A."/>
            <person name="Kuees U."/>
            <person name="Kumar T.K.A."/>
            <person name="Kuo A."/>
            <person name="LaButti K."/>
            <person name="Larrondo L.F."/>
            <person name="Lindquist E."/>
            <person name="Ling A."/>
            <person name="Lombard V."/>
            <person name="Lucas S."/>
            <person name="Lundell T."/>
            <person name="Martin R."/>
            <person name="McLaughlin D.J."/>
            <person name="Morgenstern I."/>
            <person name="Morin E."/>
            <person name="Murat C."/>
            <person name="Nagy L.G."/>
            <person name="Nolan M."/>
            <person name="Ohm R.A."/>
            <person name="Patyshakuliyeva A."/>
            <person name="Rokas A."/>
            <person name="Ruiz-Duenas F.J."/>
            <person name="Sabat G."/>
            <person name="Salamov A."/>
            <person name="Samejima M."/>
            <person name="Schmutz J."/>
            <person name="Slot J.C."/>
            <person name="St John F."/>
            <person name="Stenlid J."/>
            <person name="Sun H."/>
            <person name="Sun S."/>
            <person name="Syed K."/>
            <person name="Tsang A."/>
            <person name="Wiebenga A."/>
            <person name="Young D."/>
            <person name="Pisabarro A."/>
            <person name="Eastwood D.C."/>
            <person name="Martin F."/>
            <person name="Cullen D."/>
            <person name="Grigoriev I.V."/>
            <person name="Hibbett D.S."/>
        </authorList>
    </citation>
    <scope>NUCLEOTIDE SEQUENCE [LARGE SCALE GENOMIC DNA]</scope>
    <source>
        <strain evidence="3 4">MD-104</strain>
    </source>
</reference>
<dbReference type="PROSITE" id="PS00028">
    <property type="entry name" value="ZINC_FINGER_C2H2_1"/>
    <property type="match status" value="1"/>
</dbReference>